<accession>A0A1J5PJZ7</accession>
<name>A0A1J5PJZ7_9ZZZZ</name>
<dbReference type="EC" id="3.5.1.18" evidence="5"/>
<dbReference type="GO" id="GO:0046872">
    <property type="term" value="F:metal ion binding"/>
    <property type="evidence" value="ECO:0007669"/>
    <property type="project" value="UniProtKB-KW"/>
</dbReference>
<dbReference type="PANTHER" id="PTHR43270:SF8">
    <property type="entry name" value="DI- AND TRIPEPTIDASE DUG2-RELATED"/>
    <property type="match status" value="1"/>
</dbReference>
<evidence type="ECO:0000259" key="4">
    <source>
        <dbReference type="Pfam" id="PF07687"/>
    </source>
</evidence>
<dbReference type="Pfam" id="PF07687">
    <property type="entry name" value="M20_dimer"/>
    <property type="match status" value="1"/>
</dbReference>
<reference evidence="5" key="1">
    <citation type="submission" date="2016-10" db="EMBL/GenBank/DDBJ databases">
        <title>Sequence of Gallionella enrichment culture.</title>
        <authorList>
            <person name="Poehlein A."/>
            <person name="Muehling M."/>
            <person name="Daniel R."/>
        </authorList>
    </citation>
    <scope>NUCLEOTIDE SEQUENCE</scope>
</reference>
<dbReference type="InterPro" id="IPR002933">
    <property type="entry name" value="Peptidase_M20"/>
</dbReference>
<dbReference type="SUPFAM" id="SSF53187">
    <property type="entry name" value="Zn-dependent exopeptidases"/>
    <property type="match status" value="1"/>
</dbReference>
<evidence type="ECO:0000313" key="5">
    <source>
        <dbReference type="EMBL" id="OIQ71498.1"/>
    </source>
</evidence>
<organism evidence="5">
    <name type="scientific">mine drainage metagenome</name>
    <dbReference type="NCBI Taxonomy" id="410659"/>
    <lineage>
        <taxon>unclassified sequences</taxon>
        <taxon>metagenomes</taxon>
        <taxon>ecological metagenomes</taxon>
    </lineage>
</organism>
<dbReference type="Gene3D" id="3.30.70.360">
    <property type="match status" value="1"/>
</dbReference>
<dbReference type="GO" id="GO:0009014">
    <property type="term" value="F:succinyl-diaminopimelate desuccinylase activity"/>
    <property type="evidence" value="ECO:0007669"/>
    <property type="project" value="UniProtKB-EC"/>
</dbReference>
<dbReference type="PANTHER" id="PTHR43270">
    <property type="entry name" value="BETA-ALA-HIS DIPEPTIDASE"/>
    <property type="match status" value="1"/>
</dbReference>
<comment type="caution">
    <text evidence="5">The sequence shown here is derived from an EMBL/GenBank/DDBJ whole genome shotgun (WGS) entry which is preliminary data.</text>
</comment>
<keyword evidence="2" id="KW-0479">Metal-binding</keyword>
<dbReference type="Gene3D" id="3.40.630.10">
    <property type="entry name" value="Zn peptidases"/>
    <property type="match status" value="1"/>
</dbReference>
<dbReference type="GO" id="GO:0008233">
    <property type="term" value="F:peptidase activity"/>
    <property type="evidence" value="ECO:0007669"/>
    <property type="project" value="UniProtKB-KW"/>
</dbReference>
<dbReference type="AlphaFoldDB" id="A0A1J5PJZ7"/>
<gene>
    <name evidence="5" type="primary">dapE_21</name>
    <name evidence="5" type="ORF">GALL_468830</name>
</gene>
<dbReference type="EMBL" id="MLJW01003698">
    <property type="protein sequence ID" value="OIQ71498.1"/>
    <property type="molecule type" value="Genomic_DNA"/>
</dbReference>
<proteinExistence type="predicted"/>
<dbReference type="Pfam" id="PF01546">
    <property type="entry name" value="Peptidase_M20"/>
    <property type="match status" value="1"/>
</dbReference>
<dbReference type="InterPro" id="IPR051458">
    <property type="entry name" value="Cyt/Met_Dipeptidase"/>
</dbReference>
<dbReference type="GO" id="GO:0006508">
    <property type="term" value="P:proteolysis"/>
    <property type="evidence" value="ECO:0007669"/>
    <property type="project" value="UniProtKB-KW"/>
</dbReference>
<feature type="domain" description="Peptidase M20 dimerisation" evidence="4">
    <location>
        <begin position="111"/>
        <end position="263"/>
    </location>
</feature>
<evidence type="ECO:0000256" key="1">
    <source>
        <dbReference type="ARBA" id="ARBA00022670"/>
    </source>
</evidence>
<sequence>MPTYLCYGHYDVQPEGEGWTEDPFEPTTKDGWLYGRGSSDDKGQFLTLLKAAELMVAHGELPINLVFLGDGEEEILGEFSSSWLREHSDEFAGAIVFDSSFLDHDTPVINISTRGLVYFKIHARTAKNDLHSGLAGGAAMNAFHELIALVDSFMPKDGRLADEWCVGATPPTEAELSDWKHLVSGAKMLSDQGGRPADPKAADEYYLRTWALPSLDIHGFAGGSPTAQKTIVVSEASVSASFRLAPGQDPETIIAMLKSKIETARTGGADFTLEITSVTPPSFVSGDSAIVAAGSKAFTEVFGKAPLVLRAGGTLPFIATLGELQIPFLLSGFHLPEGNAHGPDEKFLISHLYDGVRFVQNLFRSLSAIPNSPRNK</sequence>
<protein>
    <submittedName>
        <fullName evidence="5">Succinyl-diaminopimelate desuccinylase</fullName>
        <ecNumber evidence="5">3.5.1.18</ecNumber>
    </submittedName>
</protein>
<evidence type="ECO:0000256" key="3">
    <source>
        <dbReference type="ARBA" id="ARBA00022801"/>
    </source>
</evidence>
<evidence type="ECO:0000256" key="2">
    <source>
        <dbReference type="ARBA" id="ARBA00022723"/>
    </source>
</evidence>
<keyword evidence="1" id="KW-0645">Protease</keyword>
<keyword evidence="3 5" id="KW-0378">Hydrolase</keyword>
<dbReference type="InterPro" id="IPR011650">
    <property type="entry name" value="Peptidase_M20_dimer"/>
</dbReference>